<protein>
    <submittedName>
        <fullName evidence="2">Putative toxin-antitoxin system toxin component, PIN family</fullName>
    </submittedName>
</protein>
<dbReference type="SMART" id="SM00670">
    <property type="entry name" value="PINc"/>
    <property type="match status" value="1"/>
</dbReference>
<dbReference type="PANTHER" id="PTHR34610">
    <property type="entry name" value="SSL7007 PROTEIN"/>
    <property type="match status" value="1"/>
</dbReference>
<dbReference type="Pfam" id="PF13470">
    <property type="entry name" value="PIN_3"/>
    <property type="match status" value="1"/>
</dbReference>
<accession>A0A8J7FMK1</accession>
<dbReference type="Proteomes" id="UP000620559">
    <property type="component" value="Unassembled WGS sequence"/>
</dbReference>
<proteinExistence type="predicted"/>
<keyword evidence="3" id="KW-1185">Reference proteome</keyword>
<evidence type="ECO:0000259" key="1">
    <source>
        <dbReference type="SMART" id="SM00670"/>
    </source>
</evidence>
<evidence type="ECO:0000313" key="3">
    <source>
        <dbReference type="Proteomes" id="UP000620559"/>
    </source>
</evidence>
<reference evidence="2" key="1">
    <citation type="submission" date="2020-10" db="EMBL/GenBank/DDBJ databases">
        <authorList>
            <person name="Castelo-Branco R."/>
            <person name="Eusebio N."/>
            <person name="Adriana R."/>
            <person name="Vieira A."/>
            <person name="Brugerolle De Fraissinette N."/>
            <person name="Rezende De Castro R."/>
            <person name="Schneider M.P."/>
            <person name="Vasconcelos V."/>
            <person name="Leao P.N."/>
        </authorList>
    </citation>
    <scope>NUCLEOTIDE SEQUENCE</scope>
    <source>
        <strain evidence="2">LEGE 06105</strain>
    </source>
</reference>
<feature type="domain" description="PIN" evidence="1">
    <location>
        <begin position="5"/>
        <end position="118"/>
    </location>
</feature>
<dbReference type="InterPro" id="IPR002850">
    <property type="entry name" value="PIN_toxin-like"/>
</dbReference>
<dbReference type="InterPro" id="IPR002716">
    <property type="entry name" value="PIN_dom"/>
</dbReference>
<comment type="caution">
    <text evidence="2">The sequence shown here is derived from an EMBL/GenBank/DDBJ whole genome shotgun (WGS) entry which is preliminary data.</text>
</comment>
<dbReference type="SUPFAM" id="SSF88723">
    <property type="entry name" value="PIN domain-like"/>
    <property type="match status" value="1"/>
</dbReference>
<evidence type="ECO:0000313" key="2">
    <source>
        <dbReference type="EMBL" id="MBE9216146.1"/>
    </source>
</evidence>
<dbReference type="EMBL" id="JADEWL010000142">
    <property type="protein sequence ID" value="MBE9216146.1"/>
    <property type="molecule type" value="Genomic_DNA"/>
</dbReference>
<dbReference type="InterPro" id="IPR029060">
    <property type="entry name" value="PIN-like_dom_sf"/>
</dbReference>
<organism evidence="2 3">
    <name type="scientific">Plectonema cf. radiosum LEGE 06105</name>
    <dbReference type="NCBI Taxonomy" id="945769"/>
    <lineage>
        <taxon>Bacteria</taxon>
        <taxon>Bacillati</taxon>
        <taxon>Cyanobacteriota</taxon>
        <taxon>Cyanophyceae</taxon>
        <taxon>Oscillatoriophycideae</taxon>
        <taxon>Oscillatoriales</taxon>
        <taxon>Microcoleaceae</taxon>
        <taxon>Plectonema</taxon>
    </lineage>
</organism>
<name>A0A8J7FMK1_9CYAN</name>
<dbReference type="PANTHER" id="PTHR34610:SF3">
    <property type="entry name" value="SSL7007 PROTEIN"/>
    <property type="match status" value="1"/>
</dbReference>
<gene>
    <name evidence="2" type="ORF">IQ247_26385</name>
</gene>
<dbReference type="NCBIfam" id="TIGR00305">
    <property type="entry name" value="putative toxin-antitoxin system toxin component, PIN family"/>
    <property type="match status" value="1"/>
</dbReference>
<sequence>MTNQRRFVFDTNVIISAFLFSQSKPRQALDIAQDIGILILSNSVFAELEEVLSRQKFEKYLTLERRQEFLENFTKTVDFIDVEQQIDKCRDPKDDKYLELAVSGKAECIITGDNDLLVLNRFRGIEIISVQEFLARN</sequence>
<dbReference type="RefSeq" id="WP_193924561.1">
    <property type="nucleotide sequence ID" value="NZ_JADEWL010000142.1"/>
</dbReference>
<dbReference type="Gene3D" id="3.40.50.1010">
    <property type="entry name" value="5'-nuclease"/>
    <property type="match status" value="1"/>
</dbReference>
<dbReference type="AlphaFoldDB" id="A0A8J7FMK1"/>